<name>A0ACB9QYF7_9MYRT</name>
<evidence type="ECO:0000313" key="1">
    <source>
        <dbReference type="EMBL" id="KAI4371832.1"/>
    </source>
</evidence>
<reference evidence="2" key="1">
    <citation type="journal article" date="2023" name="Front. Plant Sci.">
        <title>Chromosomal-level genome assembly of Melastoma candidum provides insights into trichome evolution.</title>
        <authorList>
            <person name="Zhong Y."/>
            <person name="Wu W."/>
            <person name="Sun C."/>
            <person name="Zou P."/>
            <person name="Liu Y."/>
            <person name="Dai S."/>
            <person name="Zhou R."/>
        </authorList>
    </citation>
    <scope>NUCLEOTIDE SEQUENCE [LARGE SCALE GENOMIC DNA]</scope>
</reference>
<accession>A0ACB9QYF7</accession>
<protein>
    <submittedName>
        <fullName evidence="1">Uncharacterized protein</fullName>
    </submittedName>
</protein>
<gene>
    <name evidence="1" type="ORF">MLD38_010135</name>
</gene>
<sequence length="478" mass="53187">MKKPHAVCIPFQSQSHITAMLKLAKILHHRGFFITFVNSKFNHRRLLHSGGLTAIDSLPFWKFVSIPDGLPPSDADATQDIRDLCDSARFYMEQPFSELVLKLNKDASTDVPPITHIVGDASMNCSVRPAAEKFGIPLVQLFPIAACALLAFKHYRLFIDRCLKPLKADGSSMIEGNCSDGLIDWIPGMTSMRPCDMPYLFGAVDENDSLLGFSFDVLSRIDKAEATIIHTFEELEPAVLNELNSIISNVYAIGPLHLLLGQIPLDDTISKQIRGNLWEEQPECLEWLDSKEHGSVLYVNFGSIVFLTPDQLIELAVGLANSKCPFLWVLRPDLMAGESAVLPHAFIEETKDRGFLSGWCPQEKVLNHPSVGGFLTHCGWNSILESISAGVPMICWPNIGDQQPNARYVCAEWRAGLELHGNVKRDDVERVVRELLGGEKGEELKRNVTKWKRLAREAASPTGSSVKNLEKLFGQVFV</sequence>
<dbReference type="Proteomes" id="UP001057402">
    <property type="component" value="Chromosome 4"/>
</dbReference>
<dbReference type="EMBL" id="CM042883">
    <property type="protein sequence ID" value="KAI4371832.1"/>
    <property type="molecule type" value="Genomic_DNA"/>
</dbReference>
<proteinExistence type="predicted"/>
<keyword evidence="2" id="KW-1185">Reference proteome</keyword>
<comment type="caution">
    <text evidence="1">The sequence shown here is derived from an EMBL/GenBank/DDBJ whole genome shotgun (WGS) entry which is preliminary data.</text>
</comment>
<evidence type="ECO:0000313" key="2">
    <source>
        <dbReference type="Proteomes" id="UP001057402"/>
    </source>
</evidence>
<organism evidence="1 2">
    <name type="scientific">Melastoma candidum</name>
    <dbReference type="NCBI Taxonomy" id="119954"/>
    <lineage>
        <taxon>Eukaryota</taxon>
        <taxon>Viridiplantae</taxon>
        <taxon>Streptophyta</taxon>
        <taxon>Embryophyta</taxon>
        <taxon>Tracheophyta</taxon>
        <taxon>Spermatophyta</taxon>
        <taxon>Magnoliopsida</taxon>
        <taxon>eudicotyledons</taxon>
        <taxon>Gunneridae</taxon>
        <taxon>Pentapetalae</taxon>
        <taxon>rosids</taxon>
        <taxon>malvids</taxon>
        <taxon>Myrtales</taxon>
        <taxon>Melastomataceae</taxon>
        <taxon>Melastomatoideae</taxon>
        <taxon>Melastomateae</taxon>
        <taxon>Melastoma</taxon>
    </lineage>
</organism>